<comment type="similarity">
    <text evidence="2">Belongs to the thioredoxin family. DsbA subfamily.</text>
</comment>
<dbReference type="AlphaFoldDB" id="A0P524"/>
<dbReference type="GO" id="GO:0042597">
    <property type="term" value="C:periplasmic space"/>
    <property type="evidence" value="ECO:0007669"/>
    <property type="project" value="UniProtKB-SubCell"/>
</dbReference>
<organism evidence="11 12">
    <name type="scientific">Methylophilales bacterium HTCC2181</name>
    <dbReference type="NCBI Taxonomy" id="383631"/>
    <lineage>
        <taxon>Bacteria</taxon>
        <taxon>Pseudomonadati</taxon>
        <taxon>Pseudomonadota</taxon>
        <taxon>Betaproteobacteria</taxon>
        <taxon>Nitrosomonadales</taxon>
        <taxon>OM43 clade</taxon>
    </lineage>
</organism>
<keyword evidence="12" id="KW-1185">Reference proteome</keyword>
<evidence type="ECO:0000256" key="9">
    <source>
        <dbReference type="SAM" id="SignalP"/>
    </source>
</evidence>
<evidence type="ECO:0000256" key="8">
    <source>
        <dbReference type="PIRSR" id="PIRSR001488-1"/>
    </source>
</evidence>
<keyword evidence="6" id="KW-0676">Redox-active center</keyword>
<keyword evidence="3 9" id="KW-0732">Signal</keyword>
<dbReference type="OrthoDB" id="9784896at2"/>
<feature type="disulfide bond" description="Redox-active" evidence="8">
    <location>
        <begin position="52"/>
        <end position="55"/>
    </location>
</feature>
<evidence type="ECO:0000256" key="5">
    <source>
        <dbReference type="ARBA" id="ARBA00023157"/>
    </source>
</evidence>
<dbReference type="InterPro" id="IPR001853">
    <property type="entry name" value="DSBA-like_thioredoxin_dom"/>
</dbReference>
<dbReference type="InterPro" id="IPR050824">
    <property type="entry name" value="Thiol_disulfide_DsbA"/>
</dbReference>
<feature type="domain" description="Thioredoxin" evidence="10">
    <location>
        <begin position="5"/>
        <end position="151"/>
    </location>
</feature>
<dbReference type="Gene3D" id="3.40.30.10">
    <property type="entry name" value="Glutaredoxin"/>
    <property type="match status" value="1"/>
</dbReference>
<dbReference type="Pfam" id="PF01323">
    <property type="entry name" value="DSBA"/>
    <property type="match status" value="1"/>
</dbReference>
<dbReference type="InterPro" id="IPR023205">
    <property type="entry name" value="DsbA/DsbL"/>
</dbReference>
<evidence type="ECO:0000313" key="12">
    <source>
        <dbReference type="Proteomes" id="UP000054262"/>
    </source>
</evidence>
<dbReference type="Proteomes" id="UP000054262">
    <property type="component" value="Unassembled WGS sequence"/>
</dbReference>
<dbReference type="EMBL" id="AAUX01000001">
    <property type="protein sequence ID" value="EAV46634.1"/>
    <property type="molecule type" value="Genomic_DNA"/>
</dbReference>
<dbReference type="SUPFAM" id="SSF52833">
    <property type="entry name" value="Thioredoxin-like"/>
    <property type="match status" value="1"/>
</dbReference>
<protein>
    <recommendedName>
        <fullName evidence="7">Thiol:disulfide interchange protein</fullName>
    </recommendedName>
</protein>
<evidence type="ECO:0000256" key="1">
    <source>
        <dbReference type="ARBA" id="ARBA00004418"/>
    </source>
</evidence>
<comment type="subcellular location">
    <subcellularLocation>
        <location evidence="1 7">Periplasm</location>
    </subcellularLocation>
</comment>
<evidence type="ECO:0000313" key="11">
    <source>
        <dbReference type="EMBL" id="EAV46634.1"/>
    </source>
</evidence>
<evidence type="ECO:0000256" key="6">
    <source>
        <dbReference type="ARBA" id="ARBA00023284"/>
    </source>
</evidence>
<dbReference type="PANTHER" id="PTHR35891:SF3">
    <property type="entry name" value="THIOL:DISULFIDE INTERCHANGE PROTEIN DSBL"/>
    <property type="match status" value="1"/>
</dbReference>
<dbReference type="CDD" id="cd03019">
    <property type="entry name" value="DsbA_DsbA"/>
    <property type="match status" value="1"/>
</dbReference>
<dbReference type="PROSITE" id="PS51352">
    <property type="entry name" value="THIOREDOXIN_2"/>
    <property type="match status" value="1"/>
</dbReference>
<feature type="chain" id="PRO_5002628336" description="Thiol:disulfide interchange protein" evidence="9">
    <location>
        <begin position="19"/>
        <end position="210"/>
    </location>
</feature>
<reference evidence="11 12" key="1">
    <citation type="submission" date="2006-11" db="EMBL/GenBank/DDBJ databases">
        <authorList>
            <person name="Giovannoni S."/>
            <person name="Vergin K."/>
            <person name="Ferriera S."/>
            <person name="Johnson J."/>
            <person name="Kravitz S."/>
            <person name="Beeson K."/>
            <person name="Sutton G."/>
            <person name="Rogers Y.-H."/>
            <person name="Friedman R."/>
            <person name="Frazier M."/>
            <person name="Venter J.C."/>
        </authorList>
    </citation>
    <scope>NUCLEOTIDE SEQUENCE [LARGE SCALE GENOMIC DNA]</scope>
    <source>
        <strain evidence="11 12">HTCC2181</strain>
    </source>
</reference>
<sequence>MKTLLFVISMMLAFTAFGLEPKAGVNFKQTKEIIPTDSPGKIEVVELFWYGCIHCYKIDPYIDKWADNAPKDVVFKKIPAVPRKDWVPMAKAFYALETLGLDKTLHEKLFDAIHKTKAVDPGSEQSAIQWIALTAKKDINEVQSAFNTFSMKAKLSKSQRLFRAAGATGVPSIIIDGRYITSSTMAGGEKNTIELINYIVGNIRKDKAKN</sequence>
<keyword evidence="4 7" id="KW-0574">Periplasm</keyword>
<evidence type="ECO:0000256" key="2">
    <source>
        <dbReference type="ARBA" id="ARBA00005791"/>
    </source>
</evidence>
<evidence type="ECO:0000259" key="10">
    <source>
        <dbReference type="PROSITE" id="PS51352"/>
    </source>
</evidence>
<name>A0P524_9PROT</name>
<comment type="caution">
    <text evidence="11">The sequence shown here is derived from an EMBL/GenBank/DDBJ whole genome shotgun (WGS) entry which is preliminary data.</text>
</comment>
<evidence type="ECO:0000256" key="7">
    <source>
        <dbReference type="PIRNR" id="PIRNR001488"/>
    </source>
</evidence>
<feature type="signal peptide" evidence="9">
    <location>
        <begin position="1"/>
        <end position="18"/>
    </location>
</feature>
<evidence type="ECO:0000256" key="4">
    <source>
        <dbReference type="ARBA" id="ARBA00022764"/>
    </source>
</evidence>
<gene>
    <name evidence="11" type="ORF">MB2181_01135</name>
</gene>
<dbReference type="InterPro" id="IPR036249">
    <property type="entry name" value="Thioredoxin-like_sf"/>
</dbReference>
<dbReference type="PANTHER" id="PTHR35891">
    <property type="entry name" value="THIOL:DISULFIDE INTERCHANGE PROTEIN DSBA"/>
    <property type="match status" value="1"/>
</dbReference>
<dbReference type="GO" id="GO:0016491">
    <property type="term" value="F:oxidoreductase activity"/>
    <property type="evidence" value="ECO:0007669"/>
    <property type="project" value="InterPro"/>
</dbReference>
<dbReference type="InterPro" id="IPR013766">
    <property type="entry name" value="Thioredoxin_domain"/>
</dbReference>
<proteinExistence type="inferred from homology"/>
<keyword evidence="5 7" id="KW-1015">Disulfide bond</keyword>
<accession>A0P524</accession>
<evidence type="ECO:0000256" key="3">
    <source>
        <dbReference type="ARBA" id="ARBA00022729"/>
    </source>
</evidence>
<dbReference type="PIRSF" id="PIRSF001488">
    <property type="entry name" value="Tdi_protein"/>
    <property type="match status" value="1"/>
</dbReference>